<evidence type="ECO:0000313" key="1">
    <source>
        <dbReference type="EMBL" id="MBA4637954.1"/>
    </source>
</evidence>
<sequence length="126" mass="13953">MPLLSLGYWAVDLGIAQKGFLYRHQDTILLPLGAAQNLIPAPAVFSRVVLLILSMVMELLQVQPQLLLTATQHQVLHRLLPMTISCVPSASPIARTWLLVVGIRPAATVESFWMLVQFADVLSRLE</sequence>
<reference evidence="1" key="2">
    <citation type="submission" date="2020-07" db="EMBL/GenBank/DDBJ databases">
        <authorList>
            <person name="Vera ALvarez R."/>
            <person name="Arias-Moreno D.M."/>
            <person name="Jimenez-Jacinto V."/>
            <person name="Jimenez-Bremont J.F."/>
            <person name="Swaminathan K."/>
            <person name="Moose S.P."/>
            <person name="Guerrero-Gonzalez M.L."/>
            <person name="Marino-Ramirez L."/>
            <person name="Landsman D."/>
            <person name="Rodriguez-Kessler M."/>
            <person name="Delgado-Sanchez P."/>
        </authorList>
    </citation>
    <scope>NUCLEOTIDE SEQUENCE</scope>
    <source>
        <tissue evidence="1">Cladode</tissue>
    </source>
</reference>
<protein>
    <submittedName>
        <fullName evidence="1">Uncharacterized protein</fullName>
    </submittedName>
</protein>
<reference evidence="1" key="1">
    <citation type="journal article" date="2013" name="J. Plant Res.">
        <title>Effect of fungi and light on seed germination of three Opuntia species from semiarid lands of central Mexico.</title>
        <authorList>
            <person name="Delgado-Sanchez P."/>
            <person name="Jimenez-Bremont J.F."/>
            <person name="Guerrero-Gonzalez Mde L."/>
            <person name="Flores J."/>
        </authorList>
    </citation>
    <scope>NUCLEOTIDE SEQUENCE</scope>
    <source>
        <tissue evidence="1">Cladode</tissue>
    </source>
</reference>
<accession>A0A7C8ZA03</accession>
<organism evidence="1">
    <name type="scientific">Opuntia streptacantha</name>
    <name type="common">Prickly pear cactus</name>
    <name type="synonym">Opuntia cardona</name>
    <dbReference type="NCBI Taxonomy" id="393608"/>
    <lineage>
        <taxon>Eukaryota</taxon>
        <taxon>Viridiplantae</taxon>
        <taxon>Streptophyta</taxon>
        <taxon>Embryophyta</taxon>
        <taxon>Tracheophyta</taxon>
        <taxon>Spermatophyta</taxon>
        <taxon>Magnoliopsida</taxon>
        <taxon>eudicotyledons</taxon>
        <taxon>Gunneridae</taxon>
        <taxon>Pentapetalae</taxon>
        <taxon>Caryophyllales</taxon>
        <taxon>Cactineae</taxon>
        <taxon>Cactaceae</taxon>
        <taxon>Opuntioideae</taxon>
        <taxon>Opuntia</taxon>
    </lineage>
</organism>
<dbReference type="AlphaFoldDB" id="A0A7C8ZA03"/>
<name>A0A7C8ZA03_OPUST</name>
<proteinExistence type="predicted"/>
<dbReference type="EMBL" id="GISG01107512">
    <property type="protein sequence ID" value="MBA4637954.1"/>
    <property type="molecule type" value="Transcribed_RNA"/>
</dbReference>